<dbReference type="NCBIfam" id="TIGR01643">
    <property type="entry name" value="YD_repeat_2x"/>
    <property type="match status" value="1"/>
</dbReference>
<gene>
    <name evidence="1" type="ORF">LGH70_22935</name>
</gene>
<dbReference type="Pfam" id="PF05593">
    <property type="entry name" value="RHS_repeat"/>
    <property type="match status" value="1"/>
</dbReference>
<accession>A0ABS8AKH7</accession>
<dbReference type="InterPro" id="IPR006530">
    <property type="entry name" value="YD"/>
</dbReference>
<comment type="caution">
    <text evidence="1">The sequence shown here is derived from an EMBL/GenBank/DDBJ whole genome shotgun (WGS) entry which is preliminary data.</text>
</comment>
<protein>
    <submittedName>
        <fullName evidence="1">RHS repeat protein</fullName>
    </submittedName>
</protein>
<dbReference type="RefSeq" id="WP_226190481.1">
    <property type="nucleotide sequence ID" value="NZ_JAJADQ010000018.1"/>
</dbReference>
<dbReference type="Proteomes" id="UP001165297">
    <property type="component" value="Unassembled WGS sequence"/>
</dbReference>
<reference evidence="1" key="1">
    <citation type="submission" date="2021-10" db="EMBL/GenBank/DDBJ databases">
        <authorList>
            <person name="Dean J.D."/>
            <person name="Kim M.K."/>
            <person name="Newey C.N."/>
            <person name="Stoker T.S."/>
            <person name="Thompson D.W."/>
            <person name="Grose J.H."/>
        </authorList>
    </citation>
    <scope>NUCLEOTIDE SEQUENCE</scope>
    <source>
        <strain evidence="1">BT635</strain>
    </source>
</reference>
<evidence type="ECO:0000313" key="2">
    <source>
        <dbReference type="Proteomes" id="UP001165297"/>
    </source>
</evidence>
<dbReference type="EMBL" id="JAJADQ010000018">
    <property type="protein sequence ID" value="MCB2380467.1"/>
    <property type="molecule type" value="Genomic_DNA"/>
</dbReference>
<name>A0ABS8AKH7_9BACT</name>
<proteinExistence type="predicted"/>
<dbReference type="InterPro" id="IPR031325">
    <property type="entry name" value="RHS_repeat"/>
</dbReference>
<keyword evidence="2" id="KW-1185">Reference proteome</keyword>
<sequence>MKHLYHPGKSTAYWSPCSTACLLLLCSILWLPGRAQTPINSQYQTSRYDYSPVRPSPKVAKLGEYGDIPVNEYTGLPDIKIPLYTYQKNGLELPIYLSYHSTGLRVDERSSEVGLGWSLHAGGVIGHTMYGYDDKGFGGYASKVPLPSMYEATLDANQLKNLCKEVAQFQTRDSEPDVFNYSYGNQSGRYVLDYMGVPHPTPFRDIRINGETITDEQGIRYVYHGYYEQTETFPGSYCALPPPAFGPASRRKFTSASYLSEIISPTKDTIRLSYIRDTVRYYNQSDFTITRLRMAPDCKPVYNNNNNPNFQPCVETTEHYGYKINTITSSNGVVVRFFYAKRLDVSSSRRLTAIEVKDGTTTKRFDFYQSYFVAPSPLTTNDPLELEKRYRLRLDSLREQGQPSHTFTYHRAPGVDFPIIGSYAQDVMGYFNGKPNTALVSADMLDKKPVLIEPTPVYGVNRQIDTVAVKHGMLERITYPTGGTTNLVYEANSYFVGKNFTVDKDSLLVHLEANVRNEIYSGNFAERYQLLTVHKTTRVRLDWSINVENPDDLPRTNSYVDIRLESTNESLYPMPPGSRNSKVLTLQAGTTYRVIASASAETTAGSLTVKVDVTALLGEDKYVQNYPFHGCRIKSITSSGRTAFGQDIQTLYGYNKYKPGTEIIGRDSIASQSLVVSAGGSETGEYSKRLERTLQVSVPTQYNISCLLQSGPSLTATFSVSIVDTKRSFNNTLFSTTETGDSQPFILQPGVYRLTASVQDRESPVLLQIELTARTIIGSYTPEVFTLTNESSGYILYQPQLQYDKLIREAISLADPDPNGSVDPSAPSVRYVFCAYDVLAQSPINPVGSIHGGNIAYSHVQVFQKAATTDLRTDYVYSSAPDRDVHIETPFPPPTSFDWQRGQLLKKISFVKEKQAYTPVQIIRSTYSSFFEPHLLRDSVFLSTYHHLTLIPAYRILMVGAENPPITGIFHYFPYQYISAFSYLQRESTTMVGATGDSLTTTKIFTYGSPNHTQPTIVKTVTSGRDTVVNYLSYPADYALQAVTPTADSRLRALRRLQEYHIQTPVIENRTAVIPAGGTAAQTVRSSLLQYQLVNQVPLVSRVLEWKTDRPRLLSPLVATSTTWQQDPGYHVKEEVVYTPEYSVASLRKTGGLPTSFVRDQDQEVIASVQNATLAQSAFTSFETGATGSWDYDERPTGGARIATARTGKYGYHLSVGAQPIARTGLPSGDYMLVFWATAPPRVVVNGTQRPAAELQLVAQGPGSWRQYSQRLSAATAVQLQANGPALTLDELRLYPVGAQMSSYTFTSLLGITSATTPDGRLMTYEYDAQGRLRRVRDEQGRILTQQQYQYARP</sequence>
<organism evidence="1 2">
    <name type="scientific">Hymenobacter nitidus</name>
    <dbReference type="NCBI Taxonomy" id="2880929"/>
    <lineage>
        <taxon>Bacteria</taxon>
        <taxon>Pseudomonadati</taxon>
        <taxon>Bacteroidota</taxon>
        <taxon>Cytophagia</taxon>
        <taxon>Cytophagales</taxon>
        <taxon>Hymenobacteraceae</taxon>
        <taxon>Hymenobacter</taxon>
    </lineage>
</organism>
<evidence type="ECO:0000313" key="1">
    <source>
        <dbReference type="EMBL" id="MCB2380467.1"/>
    </source>
</evidence>